<evidence type="ECO:0000313" key="3">
    <source>
        <dbReference type="Proteomes" id="UP000190797"/>
    </source>
</evidence>
<dbReference type="RefSeq" id="WP_080042791.1">
    <property type="nucleotide sequence ID" value="NZ_CP017717.1"/>
</dbReference>
<dbReference type="InterPro" id="IPR021424">
    <property type="entry name" value="PorA"/>
</dbReference>
<dbReference type="STRING" id="1909395.BKM31_38205"/>
<sequence length="307" mass="33754">MGRISTLVLIGFGAFFIALAPLLKFWAAGQIISAPADQFGISRLEAKGARYFSLQDLKVLTGDLDIIVTTRGDVKEAKDDHVVWDEATVVNDVTNSRPQIDISERRSAFNRYTGLAVNCCSNNVEKAPVTLEGQIYKFPFDVEKKTYKVFNATAQKAFDAVFVREDKVNGLPVYVFEQTVPPTKTETRTAPANVLGITGETGDVQVDRWYDGKTTFWVEPVTGSPVRQEVQRHEVLKTQDGVERSAAFIATAKMTEATVNDLVKNAQSGKNTINLLRNVIPLVLLVVGVVLLVAGVLVGRRRPEPAE</sequence>
<name>A0A1V0A8I2_9ACTN</name>
<dbReference type="OrthoDB" id="153031at2"/>
<keyword evidence="1" id="KW-1133">Transmembrane helix</keyword>
<keyword evidence="1" id="KW-0812">Transmembrane</keyword>
<dbReference type="KEGG" id="noa:BKM31_38205"/>
<feature type="transmembrane region" description="Helical" evidence="1">
    <location>
        <begin position="279"/>
        <end position="299"/>
    </location>
</feature>
<evidence type="ECO:0000313" key="2">
    <source>
        <dbReference type="EMBL" id="AQZ66510.1"/>
    </source>
</evidence>
<reference evidence="3" key="1">
    <citation type="journal article" date="2017" name="Med. Chem. Commun.">
        <title>Nonomuraea sp. ATCC 55076 harbours the largest actinomycete chromosome to date and the kistamicin biosynthetic gene cluster.</title>
        <authorList>
            <person name="Nazari B."/>
            <person name="Forneris C.C."/>
            <person name="Gibson M.I."/>
            <person name="Moon K."/>
            <person name="Schramma K.R."/>
            <person name="Seyedsayamdost M.R."/>
        </authorList>
    </citation>
    <scope>NUCLEOTIDE SEQUENCE [LARGE SCALE GENOMIC DNA]</scope>
    <source>
        <strain evidence="3">ATCC 55076</strain>
    </source>
</reference>
<dbReference type="EMBL" id="CP017717">
    <property type="protein sequence ID" value="AQZ66510.1"/>
    <property type="molecule type" value="Genomic_DNA"/>
</dbReference>
<dbReference type="Proteomes" id="UP000190797">
    <property type="component" value="Chromosome"/>
</dbReference>
<proteinExistence type="predicted"/>
<dbReference type="Pfam" id="PF11271">
    <property type="entry name" value="PorA"/>
    <property type="match status" value="1"/>
</dbReference>
<keyword evidence="1" id="KW-0472">Membrane</keyword>
<organism evidence="2 3">
    <name type="scientific">[Actinomadura] parvosata subsp. kistnae</name>
    <dbReference type="NCBI Taxonomy" id="1909395"/>
    <lineage>
        <taxon>Bacteria</taxon>
        <taxon>Bacillati</taxon>
        <taxon>Actinomycetota</taxon>
        <taxon>Actinomycetes</taxon>
        <taxon>Streptosporangiales</taxon>
        <taxon>Streptosporangiaceae</taxon>
        <taxon>Nonomuraea</taxon>
    </lineage>
</organism>
<evidence type="ECO:0008006" key="4">
    <source>
        <dbReference type="Google" id="ProtNLM"/>
    </source>
</evidence>
<protein>
    <recommendedName>
        <fullName evidence="4">DUF3068 domain-containing protein</fullName>
    </recommendedName>
</protein>
<gene>
    <name evidence="2" type="ORF">BKM31_38205</name>
</gene>
<dbReference type="AlphaFoldDB" id="A0A1V0A8I2"/>
<keyword evidence="3" id="KW-1185">Reference proteome</keyword>
<accession>A0A1V0A8I2</accession>
<evidence type="ECO:0000256" key="1">
    <source>
        <dbReference type="SAM" id="Phobius"/>
    </source>
</evidence>